<sequence>MLRTLKRRTAAVALLLFAGAGTLTACGGDSEEGGSGQLKLGFFPNITHATALVGVDRGIFAKHLGTAPQTATFNAGPSAVEALFAKGVDATFIGPNPAINAWAKSKGQGIRIISGAASGGAALVVKPEIKSVQDLKGKKIATPQLGNTQDVAARSYLKSQGLTANKDGSGDVKIVPQENSQTIETFEQGTIDGAWVPEPFASRLILEAGGKKLVDEKDLWPGGKFVVTHLIVRADFAEENPETVRKLIAATVEVTDFINANPEEAKKSVNNQLTRLSGKPISGEVLDAAFQNITFTTDPVASSLLTGAKNAEAVGLLEPVDLNGIYDLTLLNEVLKAAGKEQVQAK</sequence>
<accession>A0A7W3MXA8</accession>
<keyword evidence="8" id="KW-0472">Membrane</keyword>
<dbReference type="RefSeq" id="WP_182705288.1">
    <property type="nucleotide sequence ID" value="NZ_JACJII010000001.1"/>
</dbReference>
<evidence type="ECO:0000256" key="4">
    <source>
        <dbReference type="ARBA" id="ARBA00022448"/>
    </source>
</evidence>
<comment type="similarity">
    <text evidence="3">Belongs to the bacterial solute-binding protein SsuA/TauA family.</text>
</comment>
<dbReference type="PANTHER" id="PTHR30024:SF47">
    <property type="entry name" value="TAURINE-BINDING PERIPLASMIC PROTEIN"/>
    <property type="match status" value="1"/>
</dbReference>
<dbReference type="InterPro" id="IPR010067">
    <property type="entry name" value="ABC_SsuA_sub-bd"/>
</dbReference>
<keyword evidence="11" id="KW-1185">Reference proteome</keyword>
<evidence type="ECO:0000256" key="7">
    <source>
        <dbReference type="ARBA" id="ARBA00022729"/>
    </source>
</evidence>
<evidence type="ECO:0000256" key="6">
    <source>
        <dbReference type="ARBA" id="ARBA00022519"/>
    </source>
</evidence>
<dbReference type="GO" id="GO:0042597">
    <property type="term" value="C:periplasmic space"/>
    <property type="evidence" value="ECO:0007669"/>
    <property type="project" value="UniProtKB-SubCell"/>
</dbReference>
<dbReference type="InterPro" id="IPR044527">
    <property type="entry name" value="NrtA/CpmA_ABC-bd_dom"/>
</dbReference>
<dbReference type="Pfam" id="PF13379">
    <property type="entry name" value="NMT1_2"/>
    <property type="match status" value="1"/>
</dbReference>
<evidence type="ECO:0000313" key="10">
    <source>
        <dbReference type="EMBL" id="MBA9003581.1"/>
    </source>
</evidence>
<protein>
    <submittedName>
        <fullName evidence="10">NitT/TauT family transport system substrate-binding protein</fullName>
    </submittedName>
</protein>
<reference evidence="10 11" key="1">
    <citation type="submission" date="2020-08" db="EMBL/GenBank/DDBJ databases">
        <title>Sequencing the genomes of 1000 actinobacteria strains.</title>
        <authorList>
            <person name="Klenk H.-P."/>
        </authorList>
    </citation>
    <scope>NUCLEOTIDE SEQUENCE [LARGE SCALE GENOMIC DNA]</scope>
    <source>
        <strain evidence="10 11">DSM 45823</strain>
    </source>
</reference>
<keyword evidence="7 9" id="KW-0732">Signal</keyword>
<dbReference type="SUPFAM" id="SSF53850">
    <property type="entry name" value="Periplasmic binding protein-like II"/>
    <property type="match status" value="1"/>
</dbReference>
<evidence type="ECO:0000256" key="5">
    <source>
        <dbReference type="ARBA" id="ARBA00022475"/>
    </source>
</evidence>
<dbReference type="AlphaFoldDB" id="A0A7W3MXA8"/>
<dbReference type="NCBIfam" id="TIGR01728">
    <property type="entry name" value="SsuA_fam"/>
    <property type="match status" value="1"/>
</dbReference>
<feature type="chain" id="PRO_5030859131" evidence="9">
    <location>
        <begin position="26"/>
        <end position="346"/>
    </location>
</feature>
<evidence type="ECO:0000256" key="8">
    <source>
        <dbReference type="ARBA" id="ARBA00023136"/>
    </source>
</evidence>
<name>A0A7W3MXA8_9ACTN</name>
<keyword evidence="5" id="KW-1003">Cell membrane</keyword>
<dbReference type="Proteomes" id="UP000539313">
    <property type="component" value="Unassembled WGS sequence"/>
</dbReference>
<dbReference type="Gene3D" id="3.40.190.10">
    <property type="entry name" value="Periplasmic binding protein-like II"/>
    <property type="match status" value="2"/>
</dbReference>
<comment type="caution">
    <text evidence="10">The sequence shown here is derived from an EMBL/GenBank/DDBJ whole genome shotgun (WGS) entry which is preliminary data.</text>
</comment>
<evidence type="ECO:0000256" key="3">
    <source>
        <dbReference type="ARBA" id="ARBA00010742"/>
    </source>
</evidence>
<keyword evidence="4" id="KW-0813">Transport</keyword>
<organism evidence="10 11">
    <name type="scientific">Thermomonospora cellulosilytica</name>
    <dbReference type="NCBI Taxonomy" id="1411118"/>
    <lineage>
        <taxon>Bacteria</taxon>
        <taxon>Bacillati</taxon>
        <taxon>Actinomycetota</taxon>
        <taxon>Actinomycetes</taxon>
        <taxon>Streptosporangiales</taxon>
        <taxon>Thermomonosporaceae</taxon>
        <taxon>Thermomonospora</taxon>
    </lineage>
</organism>
<evidence type="ECO:0000256" key="1">
    <source>
        <dbReference type="ARBA" id="ARBA00004418"/>
    </source>
</evidence>
<dbReference type="PANTHER" id="PTHR30024">
    <property type="entry name" value="ALIPHATIC SULFONATES-BINDING PROTEIN-RELATED"/>
    <property type="match status" value="1"/>
</dbReference>
<dbReference type="EMBL" id="JACJII010000001">
    <property type="protein sequence ID" value="MBA9003581.1"/>
    <property type="molecule type" value="Genomic_DNA"/>
</dbReference>
<proteinExistence type="inferred from homology"/>
<evidence type="ECO:0000256" key="9">
    <source>
        <dbReference type="SAM" id="SignalP"/>
    </source>
</evidence>
<dbReference type="GO" id="GO:0005886">
    <property type="term" value="C:plasma membrane"/>
    <property type="evidence" value="ECO:0007669"/>
    <property type="project" value="UniProtKB-SubCell"/>
</dbReference>
<evidence type="ECO:0000313" key="11">
    <source>
        <dbReference type="Proteomes" id="UP000539313"/>
    </source>
</evidence>
<dbReference type="GO" id="GO:0042626">
    <property type="term" value="F:ATPase-coupled transmembrane transporter activity"/>
    <property type="evidence" value="ECO:0007669"/>
    <property type="project" value="InterPro"/>
</dbReference>
<gene>
    <name evidence="10" type="ORF">HNR21_002463</name>
</gene>
<feature type="signal peptide" evidence="9">
    <location>
        <begin position="1"/>
        <end position="25"/>
    </location>
</feature>
<comment type="subcellular location">
    <subcellularLocation>
        <location evidence="2">Cell inner membrane</location>
    </subcellularLocation>
    <subcellularLocation>
        <location evidence="1">Periplasm</location>
    </subcellularLocation>
</comment>
<dbReference type="CDD" id="cd13553">
    <property type="entry name" value="PBP2_NrtA_CpmA_like"/>
    <property type="match status" value="1"/>
</dbReference>
<keyword evidence="6" id="KW-0997">Cell inner membrane</keyword>
<dbReference type="PROSITE" id="PS51257">
    <property type="entry name" value="PROKAR_LIPOPROTEIN"/>
    <property type="match status" value="1"/>
</dbReference>
<evidence type="ECO:0000256" key="2">
    <source>
        <dbReference type="ARBA" id="ARBA00004533"/>
    </source>
</evidence>